<dbReference type="AlphaFoldDB" id="A0AAX6IGN4"/>
<feature type="transmembrane region" description="Helical" evidence="7">
    <location>
        <begin position="262"/>
        <end position="281"/>
    </location>
</feature>
<gene>
    <name evidence="8" type="ORF">M6B38_255500</name>
</gene>
<feature type="binding site" evidence="5">
    <location>
        <position position="187"/>
    </location>
    <ligand>
        <name>Zn(2+)</name>
        <dbReference type="ChEBI" id="CHEBI:29105"/>
    </ligand>
</feature>
<comment type="caution">
    <text evidence="8">The sequence shown here is derived from an EMBL/GenBank/DDBJ whole genome shotgun (WGS) entry which is preliminary data.</text>
</comment>
<reference evidence="8" key="1">
    <citation type="journal article" date="2023" name="GigaByte">
        <title>Genome assembly of the bearded iris, Iris pallida Lam.</title>
        <authorList>
            <person name="Bruccoleri R.E."/>
            <person name="Oakeley E.J."/>
            <person name="Faust A.M.E."/>
            <person name="Altorfer M."/>
            <person name="Dessus-Babus S."/>
            <person name="Burckhardt D."/>
            <person name="Oertli M."/>
            <person name="Naumann U."/>
            <person name="Petersen F."/>
            <person name="Wong J."/>
        </authorList>
    </citation>
    <scope>NUCLEOTIDE SEQUENCE</scope>
    <source>
        <strain evidence="8">GSM-AAB239-AS_SAM_17_03QT</strain>
    </source>
</reference>
<dbReference type="InterPro" id="IPR004254">
    <property type="entry name" value="AdipoR/HlyIII-related"/>
</dbReference>
<accession>A0AAX6IGN4</accession>
<dbReference type="GO" id="GO:0009744">
    <property type="term" value="P:response to sucrose"/>
    <property type="evidence" value="ECO:0007669"/>
    <property type="project" value="UniProtKB-ARBA"/>
</dbReference>
<dbReference type="Proteomes" id="UP001140949">
    <property type="component" value="Unassembled WGS sequence"/>
</dbReference>
<protein>
    <submittedName>
        <fullName evidence="8">Heptahelical transmembrane protein ADIPOR1-like</fullName>
    </submittedName>
</protein>
<evidence type="ECO:0000256" key="2">
    <source>
        <dbReference type="ARBA" id="ARBA00022692"/>
    </source>
</evidence>
<keyword evidence="5" id="KW-0479">Metal-binding</keyword>
<feature type="transmembrane region" description="Helical" evidence="7">
    <location>
        <begin position="84"/>
        <end position="104"/>
    </location>
</feature>
<evidence type="ECO:0000313" key="9">
    <source>
        <dbReference type="Proteomes" id="UP001140949"/>
    </source>
</evidence>
<feature type="transmembrane region" description="Helical" evidence="7">
    <location>
        <begin position="203"/>
        <end position="224"/>
    </location>
</feature>
<evidence type="ECO:0000256" key="5">
    <source>
        <dbReference type="PIRSR" id="PIRSR604254-1"/>
    </source>
</evidence>
<feature type="binding site" evidence="5">
    <location>
        <position position="332"/>
    </location>
    <ligand>
        <name>Zn(2+)</name>
        <dbReference type="ChEBI" id="CHEBI:29105"/>
    </ligand>
</feature>
<sequence>MVVVECEEKPNNNLQQKKNKKKKSKKKMKMAMRKKTNEYGLVTYEELPEYMKENEYIRGYYRSEWPLLHACHSLFSWHNETINIWTHLVGFFVFLGFTLLHMGLVPRLADFFGNLPWSISSSSVKNVSCNQATFFSVASALIKLDQQPISSSGAAAAAAAGARAARWPFFVFLAGSMFCLLTSSLCHLLCCHSRRLNVLLSRLDYAGIAVMIVCSFFPPIYYIFQCTPLFQLLYLLGISALGVLTVLALLSPELSQGRFRSYRALLFLCMGLSGVVPAVHATVANWSEPRRNVTLACEGAMAASYITGTLFYVTRVPERWKPGTFDLTGHSHQIFHVFVIGGALAHYAAGLVFLDYRDVVGCT</sequence>
<keyword evidence="9" id="KW-1185">Reference proteome</keyword>
<evidence type="ECO:0000313" key="8">
    <source>
        <dbReference type="EMBL" id="KAJ6852399.1"/>
    </source>
</evidence>
<dbReference type="GO" id="GO:0009725">
    <property type="term" value="P:response to hormone"/>
    <property type="evidence" value="ECO:0007669"/>
    <property type="project" value="TreeGrafter"/>
</dbReference>
<keyword evidence="2 7" id="KW-0812">Transmembrane</keyword>
<keyword evidence="3 7" id="KW-1133">Transmembrane helix</keyword>
<feature type="transmembrane region" description="Helical" evidence="7">
    <location>
        <begin position="230"/>
        <end position="250"/>
    </location>
</feature>
<reference evidence="8" key="2">
    <citation type="submission" date="2023-04" db="EMBL/GenBank/DDBJ databases">
        <authorList>
            <person name="Bruccoleri R.E."/>
            <person name="Oakeley E.J."/>
            <person name="Faust A.-M."/>
            <person name="Dessus-Babus S."/>
            <person name="Altorfer M."/>
            <person name="Burckhardt D."/>
            <person name="Oertli M."/>
            <person name="Naumann U."/>
            <person name="Petersen F."/>
            <person name="Wong J."/>
        </authorList>
    </citation>
    <scope>NUCLEOTIDE SEQUENCE</scope>
    <source>
        <strain evidence="8">GSM-AAB239-AS_SAM_17_03QT</strain>
        <tissue evidence="8">Leaf</tissue>
    </source>
</reference>
<dbReference type="GO" id="GO:0046872">
    <property type="term" value="F:metal ion binding"/>
    <property type="evidence" value="ECO:0007669"/>
    <property type="project" value="UniProtKB-KW"/>
</dbReference>
<dbReference type="PANTHER" id="PTHR20855:SF115">
    <property type="entry name" value="HEPTAHELICAL TRANSMEMBRANE PROTEIN 1"/>
    <property type="match status" value="1"/>
</dbReference>
<comment type="subcellular location">
    <subcellularLocation>
        <location evidence="1">Membrane</location>
        <topology evidence="1">Multi-pass membrane protein</topology>
    </subcellularLocation>
</comment>
<evidence type="ECO:0000256" key="3">
    <source>
        <dbReference type="ARBA" id="ARBA00022989"/>
    </source>
</evidence>
<dbReference type="Pfam" id="PF03006">
    <property type="entry name" value="HlyIII"/>
    <property type="match status" value="1"/>
</dbReference>
<proteinExistence type="predicted"/>
<feature type="transmembrane region" description="Helical" evidence="7">
    <location>
        <begin position="169"/>
        <end position="191"/>
    </location>
</feature>
<evidence type="ECO:0000256" key="7">
    <source>
        <dbReference type="SAM" id="Phobius"/>
    </source>
</evidence>
<feature type="binding site" evidence="5">
    <location>
        <position position="336"/>
    </location>
    <ligand>
        <name>Zn(2+)</name>
        <dbReference type="ChEBI" id="CHEBI:29105"/>
    </ligand>
</feature>
<dbReference type="PANTHER" id="PTHR20855">
    <property type="entry name" value="ADIPOR/PROGESTIN RECEPTOR-RELATED"/>
    <property type="match status" value="1"/>
</dbReference>
<keyword evidence="4 7" id="KW-0472">Membrane</keyword>
<keyword evidence="5" id="KW-0862">Zinc</keyword>
<evidence type="ECO:0000256" key="6">
    <source>
        <dbReference type="SAM" id="MobiDB-lite"/>
    </source>
</evidence>
<feature type="transmembrane region" description="Helical" evidence="7">
    <location>
        <begin position="334"/>
        <end position="354"/>
    </location>
</feature>
<evidence type="ECO:0000256" key="4">
    <source>
        <dbReference type="ARBA" id="ARBA00023136"/>
    </source>
</evidence>
<name>A0AAX6IGN4_IRIPA</name>
<dbReference type="GO" id="GO:0016020">
    <property type="term" value="C:membrane"/>
    <property type="evidence" value="ECO:0007669"/>
    <property type="project" value="UniProtKB-SubCell"/>
</dbReference>
<dbReference type="EMBL" id="JANAVB010001800">
    <property type="protein sequence ID" value="KAJ6852399.1"/>
    <property type="molecule type" value="Genomic_DNA"/>
</dbReference>
<evidence type="ECO:0000256" key="1">
    <source>
        <dbReference type="ARBA" id="ARBA00004141"/>
    </source>
</evidence>
<dbReference type="GO" id="GO:0038023">
    <property type="term" value="F:signaling receptor activity"/>
    <property type="evidence" value="ECO:0007669"/>
    <property type="project" value="TreeGrafter"/>
</dbReference>
<organism evidence="8 9">
    <name type="scientific">Iris pallida</name>
    <name type="common">Sweet iris</name>
    <dbReference type="NCBI Taxonomy" id="29817"/>
    <lineage>
        <taxon>Eukaryota</taxon>
        <taxon>Viridiplantae</taxon>
        <taxon>Streptophyta</taxon>
        <taxon>Embryophyta</taxon>
        <taxon>Tracheophyta</taxon>
        <taxon>Spermatophyta</taxon>
        <taxon>Magnoliopsida</taxon>
        <taxon>Liliopsida</taxon>
        <taxon>Asparagales</taxon>
        <taxon>Iridaceae</taxon>
        <taxon>Iridoideae</taxon>
        <taxon>Irideae</taxon>
        <taxon>Iris</taxon>
    </lineage>
</organism>
<feature type="region of interest" description="Disordered" evidence="6">
    <location>
        <begin position="9"/>
        <end position="29"/>
    </location>
</feature>
<feature type="compositionally biased region" description="Basic residues" evidence="6">
    <location>
        <begin position="17"/>
        <end position="29"/>
    </location>
</feature>